<comment type="caution">
    <text evidence="2">The sequence shown here is derived from an EMBL/GenBank/DDBJ whole genome shotgun (WGS) entry which is preliminary data.</text>
</comment>
<sequence length="299" mass="32839">MPHFLAWRLDQLPEDCMKGLFIITERDKPKRKLPKDALRRVATPCHATLFAYIALEANAKPVPSRPKSTSKLSRLAPLSETTAQPVRGCQIEKRNDASCMHRPGCHLERTRAILPRSHLGTIGLLSFRAAAQPVKASPNTTSFRAERVAPTASMHRGRCSRLPTLPTCDSIDNSNARIIASCEAPRLPIGTKERSLDASALHPTCQTISHRGARIFPSDQHAPGHVRPGFGSTDDSLESPPRHGKTLHTSMGWLEKALGEAPMAHHPDPPWCKGRQPASPPYNRLICQNAPCTSGYPFC</sequence>
<feature type="region of interest" description="Disordered" evidence="1">
    <location>
        <begin position="217"/>
        <end position="247"/>
    </location>
</feature>
<gene>
    <name evidence="2" type="ORF">RIF29_02283</name>
</gene>
<dbReference type="EMBL" id="JAYWIO010000001">
    <property type="protein sequence ID" value="KAK7288790.1"/>
    <property type="molecule type" value="Genomic_DNA"/>
</dbReference>
<keyword evidence="3" id="KW-1185">Reference proteome</keyword>
<accession>A0AAN9IYC6</accession>
<reference evidence="2 3" key="1">
    <citation type="submission" date="2024-01" db="EMBL/GenBank/DDBJ databases">
        <title>The genomes of 5 underutilized Papilionoideae crops provide insights into root nodulation and disease resistanc.</title>
        <authorList>
            <person name="Yuan L."/>
        </authorList>
    </citation>
    <scope>NUCLEOTIDE SEQUENCE [LARGE SCALE GENOMIC DNA]</scope>
    <source>
        <strain evidence="2">ZHUSHIDOU_FW_LH</strain>
        <tissue evidence="2">Leaf</tissue>
    </source>
</reference>
<evidence type="ECO:0000313" key="3">
    <source>
        <dbReference type="Proteomes" id="UP001372338"/>
    </source>
</evidence>
<dbReference type="Proteomes" id="UP001372338">
    <property type="component" value="Unassembled WGS sequence"/>
</dbReference>
<name>A0AAN9IYC6_CROPI</name>
<organism evidence="2 3">
    <name type="scientific">Crotalaria pallida</name>
    <name type="common">Smooth rattlebox</name>
    <name type="synonym">Crotalaria striata</name>
    <dbReference type="NCBI Taxonomy" id="3830"/>
    <lineage>
        <taxon>Eukaryota</taxon>
        <taxon>Viridiplantae</taxon>
        <taxon>Streptophyta</taxon>
        <taxon>Embryophyta</taxon>
        <taxon>Tracheophyta</taxon>
        <taxon>Spermatophyta</taxon>
        <taxon>Magnoliopsida</taxon>
        <taxon>eudicotyledons</taxon>
        <taxon>Gunneridae</taxon>
        <taxon>Pentapetalae</taxon>
        <taxon>rosids</taxon>
        <taxon>fabids</taxon>
        <taxon>Fabales</taxon>
        <taxon>Fabaceae</taxon>
        <taxon>Papilionoideae</taxon>
        <taxon>50 kb inversion clade</taxon>
        <taxon>genistoids sensu lato</taxon>
        <taxon>core genistoids</taxon>
        <taxon>Crotalarieae</taxon>
        <taxon>Crotalaria</taxon>
    </lineage>
</organism>
<dbReference type="AlphaFoldDB" id="A0AAN9IYC6"/>
<protein>
    <submittedName>
        <fullName evidence="2">Uncharacterized protein</fullName>
    </submittedName>
</protein>
<evidence type="ECO:0000256" key="1">
    <source>
        <dbReference type="SAM" id="MobiDB-lite"/>
    </source>
</evidence>
<evidence type="ECO:0000313" key="2">
    <source>
        <dbReference type="EMBL" id="KAK7288790.1"/>
    </source>
</evidence>
<proteinExistence type="predicted"/>